<gene>
    <name evidence="1" type="ORF">Vadar_028916</name>
</gene>
<protein>
    <submittedName>
        <fullName evidence="1">Uncharacterized protein</fullName>
    </submittedName>
</protein>
<evidence type="ECO:0000313" key="2">
    <source>
        <dbReference type="Proteomes" id="UP000828048"/>
    </source>
</evidence>
<evidence type="ECO:0000313" key="1">
    <source>
        <dbReference type="EMBL" id="KAH7864376.1"/>
    </source>
</evidence>
<comment type="caution">
    <text evidence="1">The sequence shown here is derived from an EMBL/GenBank/DDBJ whole genome shotgun (WGS) entry which is preliminary data.</text>
</comment>
<sequence length="94" mass="10994">MEPTEVPSQSEDIIKISTSHYEFGANLIDLKEVDEAPVEEALKNNHVVRKVEKRQRDRKIDPHVETSSGPQLETFTLYLWVYNTIVYHVNYHLN</sequence>
<name>A0ACB7ZG57_9ERIC</name>
<accession>A0ACB7ZG57</accession>
<reference evidence="1 2" key="1">
    <citation type="journal article" date="2021" name="Hortic Res">
        <title>High-quality reference genome and annotation aids understanding of berry development for evergreen blueberry (Vaccinium darrowii).</title>
        <authorList>
            <person name="Yu J."/>
            <person name="Hulse-Kemp A.M."/>
            <person name="Babiker E."/>
            <person name="Staton M."/>
        </authorList>
    </citation>
    <scope>NUCLEOTIDE SEQUENCE [LARGE SCALE GENOMIC DNA]</scope>
    <source>
        <strain evidence="2">cv. NJ 8807/NJ 8810</strain>
        <tissue evidence="1">Young leaf</tissue>
    </source>
</reference>
<proteinExistence type="predicted"/>
<keyword evidence="2" id="KW-1185">Reference proteome</keyword>
<dbReference type="EMBL" id="CM037162">
    <property type="protein sequence ID" value="KAH7864376.1"/>
    <property type="molecule type" value="Genomic_DNA"/>
</dbReference>
<dbReference type="Proteomes" id="UP000828048">
    <property type="component" value="Chromosome 12"/>
</dbReference>
<organism evidence="1 2">
    <name type="scientific">Vaccinium darrowii</name>
    <dbReference type="NCBI Taxonomy" id="229202"/>
    <lineage>
        <taxon>Eukaryota</taxon>
        <taxon>Viridiplantae</taxon>
        <taxon>Streptophyta</taxon>
        <taxon>Embryophyta</taxon>
        <taxon>Tracheophyta</taxon>
        <taxon>Spermatophyta</taxon>
        <taxon>Magnoliopsida</taxon>
        <taxon>eudicotyledons</taxon>
        <taxon>Gunneridae</taxon>
        <taxon>Pentapetalae</taxon>
        <taxon>asterids</taxon>
        <taxon>Ericales</taxon>
        <taxon>Ericaceae</taxon>
        <taxon>Vaccinioideae</taxon>
        <taxon>Vaccinieae</taxon>
        <taxon>Vaccinium</taxon>
    </lineage>
</organism>